<accession>A0A1G6JTA5</accession>
<sequence>MKNTFINIFIFILFICSLQNQLQASTVDLSNCNTQSSFAIVTQSEGPTYACGGIDTGVGNPINVLNGNKFEQVDDFKAPPAYEGLSFSRYYNSHSQAFTPMGYGWYSAFDIKLYEQPDIIQVRLETGKRINFIKTKVPMQDQSYVIRGLSQDPKEGWVERRIDGSGWIWHKSHTTYHFEAVAKDPQLGHLVQVRSEKEAIYTLRYDQQDRLTRVENARGNALSWRYQYTKYGLPQITVTTPVGAYEYFLDRNNNLVQVVYPNGTRLKYAYDPKDQGGDIHNLTGKYIFYNQKWKVISKWKYDSQDRAISSVHDNNLEQIAIDYDPRLRNYKIAQNGVFVNTVTNSLGEKTKYSYQISGTQFQLVEVLGLGCSSCHTLNKKYHYTDQGLIDYVGELDHHGSVVQSINLKYDEHGNIISKRLDSNSASPQTTSYDYEVYTTSPQKDFLNTENGINKRLIKETRQSVLGGNKKYIKYYSYNTNNQLIKIKEDGFTPLGEAISKTKKLWLQSCWSNHLANNICWSAELCN</sequence>
<protein>
    <submittedName>
        <fullName evidence="3">YD repeat-containing protein</fullName>
    </submittedName>
</protein>
<evidence type="ECO:0000313" key="3">
    <source>
        <dbReference type="EMBL" id="SDC21917.1"/>
    </source>
</evidence>
<name>A0A1G6JTA5_9GAMM</name>
<gene>
    <name evidence="3" type="ORF">SAMN05421733_11259</name>
</gene>
<dbReference type="EMBL" id="FMYL01000012">
    <property type="protein sequence ID" value="SDC21917.1"/>
    <property type="molecule type" value="Genomic_DNA"/>
</dbReference>
<evidence type="ECO:0000313" key="4">
    <source>
        <dbReference type="Proteomes" id="UP000242501"/>
    </source>
</evidence>
<dbReference type="Gene3D" id="2.180.10.10">
    <property type="entry name" value="RHS repeat-associated core"/>
    <property type="match status" value="1"/>
</dbReference>
<evidence type="ECO:0000259" key="2">
    <source>
        <dbReference type="Pfam" id="PF20148"/>
    </source>
</evidence>
<dbReference type="InterPro" id="IPR006530">
    <property type="entry name" value="YD"/>
</dbReference>
<feature type="domain" description="DUF6531" evidence="2">
    <location>
        <begin position="59"/>
        <end position="132"/>
    </location>
</feature>
<dbReference type="Proteomes" id="UP000242501">
    <property type="component" value="Unassembled WGS sequence"/>
</dbReference>
<organism evidence="3 4">
    <name type="scientific">Acinetobacter boissieri</name>
    <dbReference type="NCBI Taxonomy" id="1219383"/>
    <lineage>
        <taxon>Bacteria</taxon>
        <taxon>Pseudomonadati</taxon>
        <taxon>Pseudomonadota</taxon>
        <taxon>Gammaproteobacteria</taxon>
        <taxon>Moraxellales</taxon>
        <taxon>Moraxellaceae</taxon>
        <taxon>Acinetobacter</taxon>
    </lineage>
</organism>
<evidence type="ECO:0000256" key="1">
    <source>
        <dbReference type="SAM" id="SignalP"/>
    </source>
</evidence>
<feature type="chain" id="PRO_5017276002" evidence="1">
    <location>
        <begin position="25"/>
        <end position="526"/>
    </location>
</feature>
<proteinExistence type="predicted"/>
<dbReference type="RefSeq" id="WP_092749759.1">
    <property type="nucleotide sequence ID" value="NZ_FMYL01000012.1"/>
</dbReference>
<dbReference type="NCBIfam" id="TIGR01643">
    <property type="entry name" value="YD_repeat_2x"/>
    <property type="match status" value="1"/>
</dbReference>
<dbReference type="OrthoDB" id="6191870at2"/>
<keyword evidence="1" id="KW-0732">Signal</keyword>
<reference evidence="4" key="1">
    <citation type="submission" date="2016-09" db="EMBL/GenBank/DDBJ databases">
        <authorList>
            <person name="Varghese N."/>
            <person name="Submissions S."/>
        </authorList>
    </citation>
    <scope>NUCLEOTIDE SEQUENCE [LARGE SCALE GENOMIC DNA]</scope>
    <source>
        <strain evidence="4">ANC 4422</strain>
    </source>
</reference>
<keyword evidence="4" id="KW-1185">Reference proteome</keyword>
<dbReference type="STRING" id="1219383.SAMN05421733_11259"/>
<dbReference type="AlphaFoldDB" id="A0A1G6JTA5"/>
<feature type="signal peptide" evidence="1">
    <location>
        <begin position="1"/>
        <end position="24"/>
    </location>
</feature>
<dbReference type="Pfam" id="PF20148">
    <property type="entry name" value="DUF6531"/>
    <property type="match status" value="1"/>
</dbReference>
<dbReference type="InterPro" id="IPR045351">
    <property type="entry name" value="DUF6531"/>
</dbReference>